<comment type="caution">
    <text evidence="1">The sequence shown here is derived from an EMBL/GenBank/DDBJ whole genome shotgun (WGS) entry which is preliminary data.</text>
</comment>
<sequence length="72" mass="8559">MTSKCYSTRRLSSPRGKRSVFSERLAQEHMIQLVRNLYQLQLKINKLYKYNKPSENYLSKKQAFAIQMTKAD</sequence>
<evidence type="ECO:0000313" key="1">
    <source>
        <dbReference type="EMBL" id="RDW17879.1"/>
    </source>
</evidence>
<protein>
    <submittedName>
        <fullName evidence="1">Uncharacterized protein</fullName>
    </submittedName>
</protein>
<dbReference type="AlphaFoldDB" id="A0A3D8PRT6"/>
<keyword evidence="2" id="KW-1185">Reference proteome</keyword>
<name>A0A3D8PRT6_9BACI</name>
<proteinExistence type="predicted"/>
<accession>A0A3D8PRT6</accession>
<dbReference type="EMBL" id="PIOD01000011">
    <property type="protein sequence ID" value="RDW17879.1"/>
    <property type="molecule type" value="Genomic_DNA"/>
</dbReference>
<dbReference type="Proteomes" id="UP000256520">
    <property type="component" value="Unassembled WGS sequence"/>
</dbReference>
<organism evidence="1 2">
    <name type="scientific">Oceanobacillus chungangensis</name>
    <dbReference type="NCBI Taxonomy" id="1229152"/>
    <lineage>
        <taxon>Bacteria</taxon>
        <taxon>Bacillati</taxon>
        <taxon>Bacillota</taxon>
        <taxon>Bacilli</taxon>
        <taxon>Bacillales</taxon>
        <taxon>Bacillaceae</taxon>
        <taxon>Oceanobacillus</taxon>
    </lineage>
</organism>
<reference evidence="2" key="1">
    <citation type="submission" date="2017-11" db="EMBL/GenBank/DDBJ databases">
        <authorList>
            <person name="Zhu W."/>
        </authorList>
    </citation>
    <scope>NUCLEOTIDE SEQUENCE [LARGE SCALE GENOMIC DNA]</scope>
    <source>
        <strain evidence="2">CAU 1051</strain>
    </source>
</reference>
<gene>
    <name evidence="1" type="ORF">CWR45_11135</name>
</gene>
<evidence type="ECO:0000313" key="2">
    <source>
        <dbReference type="Proteomes" id="UP000256520"/>
    </source>
</evidence>